<dbReference type="PANTHER" id="PTHR33884:SF3">
    <property type="entry name" value="UPF0410 PROTEIN YMGE"/>
    <property type="match status" value="1"/>
</dbReference>
<dbReference type="PANTHER" id="PTHR33884">
    <property type="entry name" value="UPF0410 PROTEIN YMGE"/>
    <property type="match status" value="1"/>
</dbReference>
<feature type="transmembrane region" description="Helical" evidence="7">
    <location>
        <begin position="32"/>
        <end position="52"/>
    </location>
</feature>
<feature type="transmembrane region" description="Helical" evidence="7">
    <location>
        <begin position="6"/>
        <end position="25"/>
    </location>
</feature>
<reference evidence="9" key="1">
    <citation type="submission" date="2023-07" db="EMBL/GenBank/DDBJ databases">
        <title>Thauera sp. CAU 1555 isolated from sand of Yaerae Beach.</title>
        <authorList>
            <person name="Kim W."/>
        </authorList>
    </citation>
    <scope>NUCLEOTIDE SEQUENCE [LARGE SCALE GENOMIC DNA]</scope>
    <source>
        <strain evidence="9">CAU 1555</strain>
    </source>
</reference>
<sequence length="81" mass="8112">MNFLMFLLIGLVAGWLAGIVVRGGGMGLLGNLVVGVVGAFIGGTLFSFFGFASGSGMLGSLLVATVGAVVLLVLVRAIKRA</sequence>
<gene>
    <name evidence="8" type="ORF">IFO67_09825</name>
</gene>
<evidence type="ECO:0000313" key="8">
    <source>
        <dbReference type="EMBL" id="MBD8503176.1"/>
    </source>
</evidence>
<accession>A0ABR9BA04</accession>
<evidence type="ECO:0000256" key="3">
    <source>
        <dbReference type="ARBA" id="ARBA00022475"/>
    </source>
</evidence>
<dbReference type="Pfam" id="PF04226">
    <property type="entry name" value="Transgly_assoc"/>
    <property type="match status" value="1"/>
</dbReference>
<keyword evidence="6 7" id="KW-0472">Membrane</keyword>
<feature type="transmembrane region" description="Helical" evidence="7">
    <location>
        <begin position="58"/>
        <end position="78"/>
    </location>
</feature>
<comment type="subcellular location">
    <subcellularLocation>
        <location evidence="1">Cell membrane</location>
        <topology evidence="1">Multi-pass membrane protein</topology>
    </subcellularLocation>
</comment>
<evidence type="ECO:0000256" key="7">
    <source>
        <dbReference type="SAM" id="Phobius"/>
    </source>
</evidence>
<dbReference type="InterPro" id="IPR007341">
    <property type="entry name" value="Transgly_assoc"/>
</dbReference>
<dbReference type="RefSeq" id="WP_187718032.1">
    <property type="nucleotide sequence ID" value="NZ_JACTAH010000002.1"/>
</dbReference>
<evidence type="ECO:0000313" key="9">
    <source>
        <dbReference type="Proteomes" id="UP000603602"/>
    </source>
</evidence>
<keyword evidence="3" id="KW-1003">Cell membrane</keyword>
<proteinExistence type="inferred from homology"/>
<protein>
    <submittedName>
        <fullName evidence="8">GlsB/YeaQ/YmgE family stress response membrane protein</fullName>
    </submittedName>
</protein>
<keyword evidence="4 7" id="KW-0812">Transmembrane</keyword>
<dbReference type="EMBL" id="JACYTO010000002">
    <property type="protein sequence ID" value="MBD8503176.1"/>
    <property type="molecule type" value="Genomic_DNA"/>
</dbReference>
<name>A0ABR9BA04_9RHOO</name>
<evidence type="ECO:0000256" key="4">
    <source>
        <dbReference type="ARBA" id="ARBA00022692"/>
    </source>
</evidence>
<comment type="similarity">
    <text evidence="2">Belongs to the UPF0410 family.</text>
</comment>
<evidence type="ECO:0000256" key="5">
    <source>
        <dbReference type="ARBA" id="ARBA00022989"/>
    </source>
</evidence>
<dbReference type="Proteomes" id="UP000603602">
    <property type="component" value="Unassembled WGS sequence"/>
</dbReference>
<evidence type="ECO:0000256" key="6">
    <source>
        <dbReference type="ARBA" id="ARBA00023136"/>
    </source>
</evidence>
<keyword evidence="5 7" id="KW-1133">Transmembrane helix</keyword>
<evidence type="ECO:0000256" key="1">
    <source>
        <dbReference type="ARBA" id="ARBA00004651"/>
    </source>
</evidence>
<organism evidence="8 9">
    <name type="scientific">Thauera sedimentorum</name>
    <dbReference type="NCBI Taxonomy" id="2767595"/>
    <lineage>
        <taxon>Bacteria</taxon>
        <taxon>Pseudomonadati</taxon>
        <taxon>Pseudomonadota</taxon>
        <taxon>Betaproteobacteria</taxon>
        <taxon>Rhodocyclales</taxon>
        <taxon>Zoogloeaceae</taxon>
        <taxon>Thauera</taxon>
    </lineage>
</organism>
<keyword evidence="9" id="KW-1185">Reference proteome</keyword>
<evidence type="ECO:0000256" key="2">
    <source>
        <dbReference type="ARBA" id="ARBA00011006"/>
    </source>
</evidence>
<comment type="caution">
    <text evidence="8">The sequence shown here is derived from an EMBL/GenBank/DDBJ whole genome shotgun (WGS) entry which is preliminary data.</text>
</comment>